<dbReference type="InterPro" id="IPR012677">
    <property type="entry name" value="Nucleotide-bd_a/b_plait_sf"/>
</dbReference>
<feature type="coiled-coil region" evidence="11">
    <location>
        <begin position="325"/>
        <end position="356"/>
    </location>
</feature>
<keyword evidence="12" id="KW-1133">Transmembrane helix</keyword>
<evidence type="ECO:0000313" key="15">
    <source>
        <dbReference type="Proteomes" id="UP000055048"/>
    </source>
</evidence>
<proteinExistence type="inferred from homology"/>
<dbReference type="InterPro" id="IPR000504">
    <property type="entry name" value="RRM_dom"/>
</dbReference>
<evidence type="ECO:0000313" key="14">
    <source>
        <dbReference type="EMBL" id="KRX37565.1"/>
    </source>
</evidence>
<comment type="similarity">
    <text evidence="3">Belongs to the RRM NELF-E family.</text>
</comment>
<keyword evidence="9" id="KW-0804">Transcription</keyword>
<dbReference type="InterPro" id="IPR018392">
    <property type="entry name" value="LysM"/>
</dbReference>
<dbReference type="Gene3D" id="3.10.350.10">
    <property type="entry name" value="LysM domain"/>
    <property type="match status" value="1"/>
</dbReference>
<keyword evidence="5" id="KW-0158">Chromosome</keyword>
<dbReference type="SUPFAM" id="SSF54928">
    <property type="entry name" value="RNA-binding domain, RBD"/>
    <property type="match status" value="3"/>
</dbReference>
<dbReference type="SMART" id="SM00257">
    <property type="entry name" value="LysM"/>
    <property type="match status" value="1"/>
</dbReference>
<evidence type="ECO:0000256" key="5">
    <source>
        <dbReference type="ARBA" id="ARBA00022454"/>
    </source>
</evidence>
<evidence type="ECO:0000256" key="11">
    <source>
        <dbReference type="SAM" id="Coils"/>
    </source>
</evidence>
<organism evidence="14 15">
    <name type="scientific">Trichinella murrelli</name>
    <dbReference type="NCBI Taxonomy" id="144512"/>
    <lineage>
        <taxon>Eukaryota</taxon>
        <taxon>Metazoa</taxon>
        <taxon>Ecdysozoa</taxon>
        <taxon>Nematoda</taxon>
        <taxon>Enoplea</taxon>
        <taxon>Dorylaimia</taxon>
        <taxon>Trichinellida</taxon>
        <taxon>Trichinellidae</taxon>
        <taxon>Trichinella</taxon>
    </lineage>
</organism>
<protein>
    <recommendedName>
        <fullName evidence="4">Negative elongation factor E</fullName>
    </recommendedName>
</protein>
<dbReference type="SMART" id="SM00360">
    <property type="entry name" value="RRM"/>
    <property type="match status" value="4"/>
</dbReference>
<gene>
    <name evidence="14" type="primary">lysmd3</name>
    <name evidence="14" type="ORF">T05_6920</name>
</gene>
<dbReference type="Gene3D" id="3.30.70.330">
    <property type="match status" value="4"/>
</dbReference>
<feature type="transmembrane region" description="Helical" evidence="12">
    <location>
        <begin position="196"/>
        <end position="217"/>
    </location>
</feature>
<evidence type="ECO:0000256" key="7">
    <source>
        <dbReference type="ARBA" id="ARBA00022884"/>
    </source>
</evidence>
<dbReference type="InterPro" id="IPR036779">
    <property type="entry name" value="LysM_dom_sf"/>
</dbReference>
<dbReference type="SUPFAM" id="SSF54106">
    <property type="entry name" value="LysM domain"/>
    <property type="match status" value="1"/>
</dbReference>
<dbReference type="PANTHER" id="PTHR17250">
    <property type="entry name" value="NEGATIVE ELONGATION FACTOR E"/>
    <property type="match status" value="1"/>
</dbReference>
<evidence type="ECO:0000259" key="13">
    <source>
        <dbReference type="PROSITE" id="PS51782"/>
    </source>
</evidence>
<dbReference type="PANTHER" id="PTHR17250:SF0">
    <property type="entry name" value="NEGATIVE ELONGATION FACTOR E"/>
    <property type="match status" value="1"/>
</dbReference>
<reference evidence="14 15" key="1">
    <citation type="submission" date="2015-01" db="EMBL/GenBank/DDBJ databases">
        <title>Evolution of Trichinella species and genotypes.</title>
        <authorList>
            <person name="Korhonen P.K."/>
            <person name="Edoardo P."/>
            <person name="Giuseppe L.R."/>
            <person name="Gasser R.B."/>
        </authorList>
    </citation>
    <scope>NUCLEOTIDE SEQUENCE [LARGE SCALE GENOMIC DNA]</scope>
    <source>
        <strain evidence="14">ISS417</strain>
    </source>
</reference>
<keyword evidence="8" id="KW-0805">Transcription regulation</keyword>
<dbReference type="STRING" id="144512.A0A0V0TEW9"/>
<dbReference type="GO" id="GO:0005694">
    <property type="term" value="C:chromosome"/>
    <property type="evidence" value="ECO:0007669"/>
    <property type="project" value="UniProtKB-SubCell"/>
</dbReference>
<name>A0A0V0TEW9_9BILA</name>
<evidence type="ECO:0000256" key="6">
    <source>
        <dbReference type="ARBA" id="ARBA00022491"/>
    </source>
</evidence>
<keyword evidence="10" id="KW-0539">Nucleus</keyword>
<keyword evidence="12" id="KW-0812">Transmembrane</keyword>
<dbReference type="PROSITE" id="PS51782">
    <property type="entry name" value="LYSM"/>
    <property type="match status" value="1"/>
</dbReference>
<keyword evidence="15" id="KW-1185">Reference proteome</keyword>
<accession>A0A0V0TEW9</accession>
<dbReference type="AlphaFoldDB" id="A0A0V0TEW9"/>
<dbReference type="OrthoDB" id="538216at2759"/>
<comment type="subcellular location">
    <subcellularLocation>
        <location evidence="2">Chromosome</location>
    </subcellularLocation>
    <subcellularLocation>
        <location evidence="1">Nucleus</location>
    </subcellularLocation>
</comment>
<dbReference type="EMBL" id="JYDJ01000304">
    <property type="protein sequence ID" value="KRX37565.1"/>
    <property type="molecule type" value="Genomic_DNA"/>
</dbReference>
<evidence type="ECO:0000256" key="2">
    <source>
        <dbReference type="ARBA" id="ARBA00004286"/>
    </source>
</evidence>
<evidence type="ECO:0000256" key="3">
    <source>
        <dbReference type="ARBA" id="ARBA00006120"/>
    </source>
</evidence>
<keyword evidence="12" id="KW-0472">Membrane</keyword>
<dbReference type="CDD" id="cd00118">
    <property type="entry name" value="LysM"/>
    <property type="match status" value="1"/>
</dbReference>
<dbReference type="InterPro" id="IPR035979">
    <property type="entry name" value="RBD_domain_sf"/>
</dbReference>
<keyword evidence="7" id="KW-0694">RNA-binding</keyword>
<evidence type="ECO:0000256" key="12">
    <source>
        <dbReference type="SAM" id="Phobius"/>
    </source>
</evidence>
<dbReference type="GO" id="GO:0003723">
    <property type="term" value="F:RNA binding"/>
    <property type="evidence" value="ECO:0007669"/>
    <property type="project" value="UniProtKB-KW"/>
</dbReference>
<evidence type="ECO:0000256" key="9">
    <source>
        <dbReference type="ARBA" id="ARBA00023163"/>
    </source>
</evidence>
<dbReference type="Pfam" id="PF01476">
    <property type="entry name" value="LysM"/>
    <property type="match status" value="1"/>
</dbReference>
<keyword evidence="11" id="KW-0175">Coiled coil</keyword>
<dbReference type="GO" id="GO:0032021">
    <property type="term" value="C:NELF complex"/>
    <property type="evidence" value="ECO:0007669"/>
    <property type="project" value="InterPro"/>
</dbReference>
<comment type="caution">
    <text evidence="14">The sequence shown here is derived from an EMBL/GenBank/DDBJ whole genome shotgun (WGS) entry which is preliminary data.</text>
</comment>
<keyword evidence="6" id="KW-0678">Repressor</keyword>
<evidence type="ECO:0000256" key="4">
    <source>
        <dbReference type="ARBA" id="ARBA00014464"/>
    </source>
</evidence>
<evidence type="ECO:0000256" key="8">
    <source>
        <dbReference type="ARBA" id="ARBA00023015"/>
    </source>
</evidence>
<dbReference type="Proteomes" id="UP000055048">
    <property type="component" value="Unassembled WGS sequence"/>
</dbReference>
<evidence type="ECO:0000256" key="10">
    <source>
        <dbReference type="ARBA" id="ARBA00023242"/>
    </source>
</evidence>
<feature type="domain" description="LysM" evidence="13">
    <location>
        <begin position="38"/>
        <end position="82"/>
    </location>
</feature>
<dbReference type="GO" id="GO:0034244">
    <property type="term" value="P:negative regulation of transcription elongation by RNA polymerase II"/>
    <property type="evidence" value="ECO:0007669"/>
    <property type="project" value="TreeGrafter"/>
</dbReference>
<sequence length="975" mass="109549">MTEIDKDSVELRSRVNSKHLRSNSKERREKNHECNQFVVYHMCAGDTIQKIALKHNISVNELKRVNNLLSDQDIYALKMIRIPVHRFSFLTDSYKVSSDSASGKIDSPVISAAHVSSVDSFSVHGEKQKLRDDHAHAKSDIIDLLSEVDQNVQRVKEKHSQQNSKEANQHLNENDMHNFQTNTRQLSQISWLRQNICHFSILIILFFMFVLLPLSWLCYRFFNYAHKTLNTVGKLAVIICITTDANNARARRWRIFSINMQSSSNTVRQLQKKRLSVAVFFATSAMSKILKKLKLLSKEDHVFKSGPVKNPTKYENSLREVYKTIVEHEQEMLRLAKAKEKSKKEIEMEEEKTKEELKVKVRSGDVKISGDKIKECFKKPLAVQRRLEEYISPEERSEKAPELSPTKTVKTNENVVLVEGIDLSLGTLYKMLSKMGTIVKMSKTLNGLSVYCEFDNRESAVLAQAKLNDKLVRGKSIKVSFDTGLYRFAALAPPFDPEYKPKKINLEEMTENAGNGQCVIQVKGRDLTSAILNAAFAHLGRIRNTCISRNRTTAILVFEREEAAQMAVDVMNGVIIGKDSVTISMFPDIKEKVETLKDDLTESKPAADDAIDDAIDDAVDADSAAAAAAAAPVAELDSVALAEPNPKAAFTKPKDVVVAYVRAYKLTVEMLYEGFRHFDDIVNLFLTDMRYDCLIEYKTSEQAYIALNTMNGHLLQNLALQISLLQENASTSGEHGQRDSNFRIASGKTISVRTKVFLPANIIIPAFKVFGDIVQYTFERNYSGGFVEFVNPACVSRACSEMNGKYLEDMKLITSVFVCSPHTNFNCLADPAMLDVVLPVAVPFKWLVTTFSPFGKLTYVSLEENGKSALIAYQSMESSKVACMELNGICFESGILQVNFHNESVMLGLRNMQNTDFAVSEQAAAHVNADFLKKDDAVDADMVCRSLMLLKSSQCDLLLMQCFAESDAALFGKFQ</sequence>
<evidence type="ECO:0000256" key="1">
    <source>
        <dbReference type="ARBA" id="ARBA00004123"/>
    </source>
</evidence>
<dbReference type="InterPro" id="IPR033102">
    <property type="entry name" value="NELFE"/>
</dbReference>